<keyword evidence="1" id="KW-0812">Transmembrane</keyword>
<dbReference type="AlphaFoldDB" id="A0A4Y7T3J7"/>
<name>A0A4Y7T3J7_COPMI</name>
<keyword evidence="3" id="KW-1185">Reference proteome</keyword>
<evidence type="ECO:0000313" key="2">
    <source>
        <dbReference type="EMBL" id="TEB28591.1"/>
    </source>
</evidence>
<feature type="transmembrane region" description="Helical" evidence="1">
    <location>
        <begin position="33"/>
        <end position="56"/>
    </location>
</feature>
<dbReference type="Proteomes" id="UP000298030">
    <property type="component" value="Unassembled WGS sequence"/>
</dbReference>
<protein>
    <submittedName>
        <fullName evidence="2">Uncharacterized protein</fullName>
    </submittedName>
</protein>
<keyword evidence="1" id="KW-0472">Membrane</keyword>
<feature type="transmembrane region" description="Helical" evidence="1">
    <location>
        <begin position="168"/>
        <end position="187"/>
    </location>
</feature>
<comment type="caution">
    <text evidence="2">The sequence shown here is derived from an EMBL/GenBank/DDBJ whole genome shotgun (WGS) entry which is preliminary data.</text>
</comment>
<keyword evidence="1" id="KW-1133">Transmembrane helix</keyword>
<feature type="transmembrane region" description="Helical" evidence="1">
    <location>
        <begin position="135"/>
        <end position="156"/>
    </location>
</feature>
<dbReference type="EMBL" id="QPFP01000031">
    <property type="protein sequence ID" value="TEB28591.1"/>
    <property type="molecule type" value="Genomic_DNA"/>
</dbReference>
<accession>A0A4Y7T3J7</accession>
<evidence type="ECO:0000313" key="3">
    <source>
        <dbReference type="Proteomes" id="UP000298030"/>
    </source>
</evidence>
<gene>
    <name evidence="2" type="ORF">FA13DRAFT_1793774</name>
</gene>
<evidence type="ECO:0000256" key="1">
    <source>
        <dbReference type="SAM" id="Phobius"/>
    </source>
</evidence>
<sequence length="235" mass="25747">MAWIAIISIAYLACAFTLGLCLSALLRVRLIGVAAICILSSGIPFVNTILNLVSYFQYPAEPISPFEAELGYACYLPSTEILIETTVLYAGREIRAYMNIVANTLLALLGIFALVTRYRGHSGDLVKVIRRDSGLHYLSLLVVGLTSAVIQTRAVIATTELDSSPVSVLLDLTNMVVIPMLAQRLLINMRKVDYMGSDPVATKLLFAHSAPGSEEGLEGDFDCIEMTQRPYELRR</sequence>
<proteinExistence type="predicted"/>
<reference evidence="2 3" key="1">
    <citation type="journal article" date="2019" name="Nat. Ecol. Evol.">
        <title>Megaphylogeny resolves global patterns of mushroom evolution.</title>
        <authorList>
            <person name="Varga T."/>
            <person name="Krizsan K."/>
            <person name="Foldi C."/>
            <person name="Dima B."/>
            <person name="Sanchez-Garcia M."/>
            <person name="Sanchez-Ramirez S."/>
            <person name="Szollosi G.J."/>
            <person name="Szarkandi J.G."/>
            <person name="Papp V."/>
            <person name="Albert L."/>
            <person name="Andreopoulos W."/>
            <person name="Angelini C."/>
            <person name="Antonin V."/>
            <person name="Barry K.W."/>
            <person name="Bougher N.L."/>
            <person name="Buchanan P."/>
            <person name="Buyck B."/>
            <person name="Bense V."/>
            <person name="Catcheside P."/>
            <person name="Chovatia M."/>
            <person name="Cooper J."/>
            <person name="Damon W."/>
            <person name="Desjardin D."/>
            <person name="Finy P."/>
            <person name="Geml J."/>
            <person name="Haridas S."/>
            <person name="Hughes K."/>
            <person name="Justo A."/>
            <person name="Karasinski D."/>
            <person name="Kautmanova I."/>
            <person name="Kiss B."/>
            <person name="Kocsube S."/>
            <person name="Kotiranta H."/>
            <person name="LaButti K.M."/>
            <person name="Lechner B.E."/>
            <person name="Liimatainen K."/>
            <person name="Lipzen A."/>
            <person name="Lukacs Z."/>
            <person name="Mihaltcheva S."/>
            <person name="Morgado L.N."/>
            <person name="Niskanen T."/>
            <person name="Noordeloos M.E."/>
            <person name="Ohm R.A."/>
            <person name="Ortiz-Santana B."/>
            <person name="Ovrebo C."/>
            <person name="Racz N."/>
            <person name="Riley R."/>
            <person name="Savchenko A."/>
            <person name="Shiryaev A."/>
            <person name="Soop K."/>
            <person name="Spirin V."/>
            <person name="Szebenyi C."/>
            <person name="Tomsovsky M."/>
            <person name="Tulloss R.E."/>
            <person name="Uehling J."/>
            <person name="Grigoriev I.V."/>
            <person name="Vagvolgyi C."/>
            <person name="Papp T."/>
            <person name="Martin F.M."/>
            <person name="Miettinen O."/>
            <person name="Hibbett D.S."/>
            <person name="Nagy L.G."/>
        </authorList>
    </citation>
    <scope>NUCLEOTIDE SEQUENCE [LARGE SCALE GENOMIC DNA]</scope>
    <source>
        <strain evidence="2 3">FP101781</strain>
    </source>
</reference>
<feature type="transmembrane region" description="Helical" evidence="1">
    <location>
        <begin position="96"/>
        <end position="115"/>
    </location>
</feature>
<organism evidence="2 3">
    <name type="scientific">Coprinellus micaceus</name>
    <name type="common">Glistening ink-cap mushroom</name>
    <name type="synonym">Coprinus micaceus</name>
    <dbReference type="NCBI Taxonomy" id="71717"/>
    <lineage>
        <taxon>Eukaryota</taxon>
        <taxon>Fungi</taxon>
        <taxon>Dikarya</taxon>
        <taxon>Basidiomycota</taxon>
        <taxon>Agaricomycotina</taxon>
        <taxon>Agaricomycetes</taxon>
        <taxon>Agaricomycetidae</taxon>
        <taxon>Agaricales</taxon>
        <taxon>Agaricineae</taxon>
        <taxon>Psathyrellaceae</taxon>
        <taxon>Coprinellus</taxon>
    </lineage>
</organism>
<feature type="transmembrane region" description="Helical" evidence="1">
    <location>
        <begin position="6"/>
        <end position="26"/>
    </location>
</feature>